<keyword evidence="7" id="KW-1185">Reference proteome</keyword>
<proteinExistence type="predicted"/>
<gene>
    <name evidence="6" type="ORF">HUW48_13650</name>
</gene>
<reference evidence="6 7" key="1">
    <citation type="submission" date="2020-08" db="EMBL/GenBank/DDBJ databases">
        <title>Adhaeribacter dokdonensis sp. nov., isolated from the rhizosphere of Elymus tsukushiensis, a plant native to the Dokdo Islands, Republic of Korea.</title>
        <authorList>
            <person name="Ghim S.Y."/>
        </authorList>
    </citation>
    <scope>NUCLEOTIDE SEQUENCE [LARGE SCALE GENOMIC DNA]</scope>
    <source>
        <strain evidence="6 7">KUDC8001</strain>
    </source>
</reference>
<feature type="transmembrane region" description="Helical" evidence="5">
    <location>
        <begin position="7"/>
        <end position="25"/>
    </location>
</feature>
<keyword evidence="3 5" id="KW-1133">Transmembrane helix</keyword>
<dbReference type="EMBL" id="CP055153">
    <property type="protein sequence ID" value="QMU29021.1"/>
    <property type="molecule type" value="Genomic_DNA"/>
</dbReference>
<organism evidence="6 7">
    <name type="scientific">Adhaeribacter radiodurans</name>
    <dbReference type="NCBI Taxonomy" id="2745197"/>
    <lineage>
        <taxon>Bacteria</taxon>
        <taxon>Pseudomonadati</taxon>
        <taxon>Bacteroidota</taxon>
        <taxon>Cytophagia</taxon>
        <taxon>Cytophagales</taxon>
        <taxon>Hymenobacteraceae</taxon>
        <taxon>Adhaeribacter</taxon>
    </lineage>
</organism>
<feature type="transmembrane region" description="Helical" evidence="5">
    <location>
        <begin position="45"/>
        <end position="65"/>
    </location>
</feature>
<accession>A0A7L7L852</accession>
<dbReference type="Pfam" id="PF13564">
    <property type="entry name" value="DoxX_2"/>
    <property type="match status" value="1"/>
</dbReference>
<dbReference type="KEGG" id="add:HUW48_13650"/>
<dbReference type="RefSeq" id="WP_182416201.1">
    <property type="nucleotide sequence ID" value="NZ_CP055153.1"/>
</dbReference>
<dbReference type="InterPro" id="IPR016944">
    <property type="entry name" value="UCP030066"/>
</dbReference>
<dbReference type="InterPro" id="IPR032808">
    <property type="entry name" value="DoxX"/>
</dbReference>
<keyword evidence="2 5" id="KW-0812">Transmembrane</keyword>
<evidence type="ECO:0000313" key="7">
    <source>
        <dbReference type="Proteomes" id="UP000514509"/>
    </source>
</evidence>
<keyword evidence="4 5" id="KW-0472">Membrane</keyword>
<evidence type="ECO:0000256" key="4">
    <source>
        <dbReference type="ARBA" id="ARBA00023136"/>
    </source>
</evidence>
<dbReference type="GO" id="GO:0016020">
    <property type="term" value="C:membrane"/>
    <property type="evidence" value="ECO:0007669"/>
    <property type="project" value="UniProtKB-SubCell"/>
</dbReference>
<name>A0A7L7L852_9BACT</name>
<protein>
    <submittedName>
        <fullName evidence="6">DoxX family protein</fullName>
    </submittedName>
</protein>
<dbReference type="AlphaFoldDB" id="A0A7L7L852"/>
<evidence type="ECO:0000256" key="2">
    <source>
        <dbReference type="ARBA" id="ARBA00022692"/>
    </source>
</evidence>
<dbReference type="Proteomes" id="UP000514509">
    <property type="component" value="Chromosome"/>
</dbReference>
<evidence type="ECO:0000256" key="5">
    <source>
        <dbReference type="SAM" id="Phobius"/>
    </source>
</evidence>
<evidence type="ECO:0000313" key="6">
    <source>
        <dbReference type="EMBL" id="QMU29021.1"/>
    </source>
</evidence>
<sequence>MKKTRIIYWIFTGLLAAMLGIGSVYDAISAPEAVDYVTRLGYPTYLVPFLGVAKLLGILAILVPGFPRVKEWAYAGLAFDLIGAMYSHISKGDPSGNWMFIFIPLFLVAGSYIYHHKLLKTTESAILPNVSLSGN</sequence>
<evidence type="ECO:0000256" key="1">
    <source>
        <dbReference type="ARBA" id="ARBA00004141"/>
    </source>
</evidence>
<feature type="transmembrane region" description="Helical" evidence="5">
    <location>
        <begin position="95"/>
        <end position="114"/>
    </location>
</feature>
<comment type="subcellular location">
    <subcellularLocation>
        <location evidence="1">Membrane</location>
        <topology evidence="1">Multi-pass membrane protein</topology>
    </subcellularLocation>
</comment>
<feature type="transmembrane region" description="Helical" evidence="5">
    <location>
        <begin position="72"/>
        <end position="89"/>
    </location>
</feature>
<evidence type="ECO:0000256" key="3">
    <source>
        <dbReference type="ARBA" id="ARBA00022989"/>
    </source>
</evidence>
<dbReference type="PIRSF" id="PIRSF030066">
    <property type="entry name" value="UCP030066"/>
    <property type="match status" value="1"/>
</dbReference>